<name>A0ABW4VR04_9BACT</name>
<accession>A0ABW4VR04</accession>
<comment type="caution">
    <text evidence="2">The sequence shown here is derived from an EMBL/GenBank/DDBJ whole genome shotgun (WGS) entry which is preliminary data.</text>
</comment>
<gene>
    <name evidence="2" type="ORF">ACFSKL_13145</name>
</gene>
<dbReference type="Proteomes" id="UP001597361">
    <property type="component" value="Unassembled WGS sequence"/>
</dbReference>
<dbReference type="EMBL" id="JBHUHR010000038">
    <property type="protein sequence ID" value="MFD2035743.1"/>
    <property type="molecule type" value="Genomic_DNA"/>
</dbReference>
<evidence type="ECO:0000313" key="3">
    <source>
        <dbReference type="Proteomes" id="UP001597361"/>
    </source>
</evidence>
<evidence type="ECO:0000256" key="1">
    <source>
        <dbReference type="SAM" id="Phobius"/>
    </source>
</evidence>
<keyword evidence="3" id="KW-1185">Reference proteome</keyword>
<keyword evidence="1" id="KW-0472">Membrane</keyword>
<feature type="transmembrane region" description="Helical" evidence="1">
    <location>
        <begin position="7"/>
        <end position="24"/>
    </location>
</feature>
<keyword evidence="1" id="KW-1133">Transmembrane helix</keyword>
<protein>
    <submittedName>
        <fullName evidence="2">Uncharacterized protein</fullName>
    </submittedName>
</protein>
<reference evidence="3" key="1">
    <citation type="journal article" date="2019" name="Int. J. Syst. Evol. Microbiol.">
        <title>The Global Catalogue of Microorganisms (GCM) 10K type strain sequencing project: providing services to taxonomists for standard genome sequencing and annotation.</title>
        <authorList>
            <consortium name="The Broad Institute Genomics Platform"/>
            <consortium name="The Broad Institute Genome Sequencing Center for Infectious Disease"/>
            <person name="Wu L."/>
            <person name="Ma J."/>
        </authorList>
    </citation>
    <scope>NUCLEOTIDE SEQUENCE [LARGE SCALE GENOMIC DNA]</scope>
    <source>
        <strain evidence="3">CGMCC 1.15180</strain>
    </source>
</reference>
<sequence length="73" mass="8071">MKNTLTIISALMLIISALIIQSLMEGSKPLFDLEMIRFFTGLCWGTGVGLLLLIVFGNRKKKNILSKSNGDLE</sequence>
<dbReference type="RefSeq" id="WP_376886674.1">
    <property type="nucleotide sequence ID" value="NZ_JBHUHR010000038.1"/>
</dbReference>
<organism evidence="2 3">
    <name type="scientific">Belliella marina</name>
    <dbReference type="NCBI Taxonomy" id="1644146"/>
    <lineage>
        <taxon>Bacteria</taxon>
        <taxon>Pseudomonadati</taxon>
        <taxon>Bacteroidota</taxon>
        <taxon>Cytophagia</taxon>
        <taxon>Cytophagales</taxon>
        <taxon>Cyclobacteriaceae</taxon>
        <taxon>Belliella</taxon>
    </lineage>
</organism>
<proteinExistence type="predicted"/>
<evidence type="ECO:0000313" key="2">
    <source>
        <dbReference type="EMBL" id="MFD2035743.1"/>
    </source>
</evidence>
<feature type="transmembrane region" description="Helical" evidence="1">
    <location>
        <begin position="36"/>
        <end position="57"/>
    </location>
</feature>
<keyword evidence="1" id="KW-0812">Transmembrane</keyword>